<protein>
    <submittedName>
        <fullName evidence="1">Uncharacterized protein</fullName>
    </submittedName>
</protein>
<name>A0A7S4UH05_GUITH</name>
<organism evidence="1">
    <name type="scientific">Guillardia theta</name>
    <name type="common">Cryptophyte</name>
    <name type="synonym">Cryptomonas phi</name>
    <dbReference type="NCBI Taxonomy" id="55529"/>
    <lineage>
        <taxon>Eukaryota</taxon>
        <taxon>Cryptophyceae</taxon>
        <taxon>Pyrenomonadales</taxon>
        <taxon>Geminigeraceae</taxon>
        <taxon>Guillardia</taxon>
    </lineage>
</organism>
<evidence type="ECO:0000313" key="1">
    <source>
        <dbReference type="EMBL" id="CAE2332590.1"/>
    </source>
</evidence>
<dbReference type="EMBL" id="HBKN01043607">
    <property type="protein sequence ID" value="CAE2332590.1"/>
    <property type="molecule type" value="Transcribed_RNA"/>
</dbReference>
<proteinExistence type="predicted"/>
<sequence>MVQRGAEKTVLLLGGQGCRLLLGGEGCGLEEEDEEEEEEEGCSLLEEESTFLLEAERLRWKGRRCARHLSGPAVQPHVALELQSWQQRFLTSMRPAGECALQNLATLLFSSP</sequence>
<reference evidence="1" key="1">
    <citation type="submission" date="2021-01" db="EMBL/GenBank/DDBJ databases">
        <authorList>
            <person name="Corre E."/>
            <person name="Pelletier E."/>
            <person name="Niang G."/>
            <person name="Scheremetjew M."/>
            <person name="Finn R."/>
            <person name="Kale V."/>
            <person name="Holt S."/>
            <person name="Cochrane G."/>
            <person name="Meng A."/>
            <person name="Brown T."/>
            <person name="Cohen L."/>
        </authorList>
    </citation>
    <scope>NUCLEOTIDE SEQUENCE</scope>
    <source>
        <strain evidence="1">CCMP 2712</strain>
    </source>
</reference>
<dbReference type="AlphaFoldDB" id="A0A7S4UH05"/>
<gene>
    <name evidence="1" type="ORF">GTHE00462_LOCUS34156</name>
</gene>
<accession>A0A7S4UH05</accession>